<protein>
    <submittedName>
        <fullName evidence="2">Uncharacterized protein</fullName>
    </submittedName>
</protein>
<accession>A0A2T3B5F6</accession>
<feature type="transmembrane region" description="Helical" evidence="1">
    <location>
        <begin position="51"/>
        <end position="71"/>
    </location>
</feature>
<keyword evidence="3" id="KW-1185">Reference proteome</keyword>
<dbReference type="RefSeq" id="XP_024722144.1">
    <property type="nucleotide sequence ID" value="XM_024868050.1"/>
</dbReference>
<dbReference type="Proteomes" id="UP000241818">
    <property type="component" value="Unassembled WGS sequence"/>
</dbReference>
<organism evidence="2 3">
    <name type="scientific">Amorphotheca resinae ATCC 22711</name>
    <dbReference type="NCBI Taxonomy" id="857342"/>
    <lineage>
        <taxon>Eukaryota</taxon>
        <taxon>Fungi</taxon>
        <taxon>Dikarya</taxon>
        <taxon>Ascomycota</taxon>
        <taxon>Pezizomycotina</taxon>
        <taxon>Leotiomycetes</taxon>
        <taxon>Helotiales</taxon>
        <taxon>Amorphothecaceae</taxon>
        <taxon>Amorphotheca</taxon>
    </lineage>
</organism>
<gene>
    <name evidence="2" type="ORF">M430DRAFT_49172</name>
</gene>
<proteinExistence type="predicted"/>
<dbReference type="AlphaFoldDB" id="A0A2T3B5F6"/>
<evidence type="ECO:0000313" key="3">
    <source>
        <dbReference type="Proteomes" id="UP000241818"/>
    </source>
</evidence>
<keyword evidence="1" id="KW-0812">Transmembrane</keyword>
<dbReference type="InParanoid" id="A0A2T3B5F6"/>
<keyword evidence="1" id="KW-1133">Transmembrane helix</keyword>
<reference evidence="2 3" key="1">
    <citation type="journal article" date="2018" name="New Phytol.">
        <title>Comparative genomics and transcriptomics depict ericoid mycorrhizal fungi as versatile saprotrophs and plant mutualists.</title>
        <authorList>
            <person name="Martino E."/>
            <person name="Morin E."/>
            <person name="Grelet G.A."/>
            <person name="Kuo A."/>
            <person name="Kohler A."/>
            <person name="Daghino S."/>
            <person name="Barry K.W."/>
            <person name="Cichocki N."/>
            <person name="Clum A."/>
            <person name="Dockter R.B."/>
            <person name="Hainaut M."/>
            <person name="Kuo R.C."/>
            <person name="LaButti K."/>
            <person name="Lindahl B.D."/>
            <person name="Lindquist E.A."/>
            <person name="Lipzen A."/>
            <person name="Khouja H.R."/>
            <person name="Magnuson J."/>
            <person name="Murat C."/>
            <person name="Ohm R.A."/>
            <person name="Singer S.W."/>
            <person name="Spatafora J.W."/>
            <person name="Wang M."/>
            <person name="Veneault-Fourrey C."/>
            <person name="Henrissat B."/>
            <person name="Grigoriev I.V."/>
            <person name="Martin F.M."/>
            <person name="Perotto S."/>
        </authorList>
    </citation>
    <scope>NUCLEOTIDE SEQUENCE [LARGE SCALE GENOMIC DNA]</scope>
    <source>
        <strain evidence="2 3">ATCC 22711</strain>
    </source>
</reference>
<name>A0A2T3B5F6_AMORE</name>
<dbReference type="GeneID" id="36576131"/>
<evidence type="ECO:0000313" key="2">
    <source>
        <dbReference type="EMBL" id="PSS21989.1"/>
    </source>
</evidence>
<dbReference type="EMBL" id="KZ679009">
    <property type="protein sequence ID" value="PSS21989.1"/>
    <property type="molecule type" value="Genomic_DNA"/>
</dbReference>
<keyword evidence="1" id="KW-0472">Membrane</keyword>
<evidence type="ECO:0000256" key="1">
    <source>
        <dbReference type="SAM" id="Phobius"/>
    </source>
</evidence>
<sequence length="149" mass="16737">MSIPFLQYSSTNNTLQTSIQYSQSNTPGSIIGAFSRQYLQATSRHSKTIPFLHLPLLCISTSIYISIAICCRRVVTGRGLEDGSARTLRLQRDNYKVFQFTVPTQALASLQEPRDPGIQHTALPEKRCRAQYGGHGIRVPLRQSENIRE</sequence>